<dbReference type="EMBL" id="PEIB01000024">
    <property type="protein sequence ID" value="RXJ72281.1"/>
    <property type="molecule type" value="Genomic_DNA"/>
</dbReference>
<reference evidence="3 4" key="1">
    <citation type="submission" date="2017-10" db="EMBL/GenBank/DDBJ databases">
        <title>Nyctiphanis sp. nov., isolated from the stomach of the euphausiid Nyctiphanes simplex (Hansen, 1911) in the Gulf of California.</title>
        <authorList>
            <person name="Gomez-Gil B."/>
            <person name="Aguilar-Mendez M."/>
            <person name="Lopez-Cortes A."/>
            <person name="Gomez-Gutierrez J."/>
            <person name="Roque A."/>
            <person name="Lang E."/>
            <person name="Gonzalez-Castillo A."/>
        </authorList>
    </citation>
    <scope>NUCLEOTIDE SEQUENCE [LARGE SCALE GENOMIC DNA]</scope>
    <source>
        <strain evidence="3 4">CAIM 600</strain>
    </source>
</reference>
<organism evidence="3 4">
    <name type="scientific">Veronia nyctiphanis</name>
    <dbReference type="NCBI Taxonomy" id="1278244"/>
    <lineage>
        <taxon>Bacteria</taxon>
        <taxon>Pseudomonadati</taxon>
        <taxon>Pseudomonadota</taxon>
        <taxon>Gammaproteobacteria</taxon>
        <taxon>Vibrionales</taxon>
        <taxon>Vibrionaceae</taxon>
        <taxon>Veronia</taxon>
    </lineage>
</organism>
<evidence type="ECO:0000256" key="1">
    <source>
        <dbReference type="SAM" id="SignalP"/>
    </source>
</evidence>
<evidence type="ECO:0000313" key="3">
    <source>
        <dbReference type="EMBL" id="RXJ72281.1"/>
    </source>
</evidence>
<feature type="signal peptide" evidence="1">
    <location>
        <begin position="1"/>
        <end position="22"/>
    </location>
</feature>
<protein>
    <submittedName>
        <fullName evidence="3">Zn-dependent hydrolase</fullName>
    </submittedName>
</protein>
<evidence type="ECO:0000259" key="2">
    <source>
        <dbReference type="Pfam" id="PF12706"/>
    </source>
</evidence>
<dbReference type="AlphaFoldDB" id="A0A4Q0YTF2"/>
<dbReference type="GO" id="GO:0016787">
    <property type="term" value="F:hydrolase activity"/>
    <property type="evidence" value="ECO:0007669"/>
    <property type="project" value="UniProtKB-KW"/>
</dbReference>
<accession>A0A4Q0YTF2</accession>
<sequence>MFLAVILAVCVTIFLPSFNSSNQVEIVNTDLPIEKYSRQKGDTEDATRYFINLFPDVEEYPISCEGDCYPPTDDIKCSENMHDCQYIGAQPTIKDVAGFDLHWLGHASFRVQTDNGQVFLFDPVFGQFDWPVNWGFRVTQGFNRQPADAVEFETLEKVDAVMYSHNHYDHFNRADIEKINNEAQFLLPLGLAKRFPGGDYQVSEMGWYSQKKIGDVTAHFVPAHHFSSRTLLDQNQSLWGGWVLEHAGKRLFFAGDTGYSPHFNDIAERYGEIDVCLLPIASYFSESRPEWYRKVHTTPEDALVAAQDLNCKIMIPWGYGNASWRMGDHTSHSALFRLLHMQKKMNAQTSIYVMNEGEKQLF</sequence>
<dbReference type="SUPFAM" id="SSF56281">
    <property type="entry name" value="Metallo-hydrolase/oxidoreductase"/>
    <property type="match status" value="1"/>
</dbReference>
<feature type="domain" description="Metallo-beta-lactamase" evidence="2">
    <location>
        <begin position="119"/>
        <end position="316"/>
    </location>
</feature>
<dbReference type="Pfam" id="PF12706">
    <property type="entry name" value="Lactamase_B_2"/>
    <property type="match status" value="1"/>
</dbReference>
<dbReference type="PANTHER" id="PTHR15032">
    <property type="entry name" value="N-ACYL-PHOSPHATIDYLETHANOLAMINE-HYDROLYZING PHOSPHOLIPASE D"/>
    <property type="match status" value="1"/>
</dbReference>
<keyword evidence="3" id="KW-0378">Hydrolase</keyword>
<feature type="chain" id="PRO_5020765639" evidence="1">
    <location>
        <begin position="23"/>
        <end position="362"/>
    </location>
</feature>
<name>A0A4Q0YTF2_9GAMM</name>
<dbReference type="InterPro" id="IPR036866">
    <property type="entry name" value="RibonucZ/Hydroxyglut_hydro"/>
</dbReference>
<proteinExistence type="predicted"/>
<evidence type="ECO:0000313" key="4">
    <source>
        <dbReference type="Proteomes" id="UP000290287"/>
    </source>
</evidence>
<keyword evidence="1" id="KW-0732">Signal</keyword>
<dbReference type="InterPro" id="IPR001279">
    <property type="entry name" value="Metallo-B-lactamas"/>
</dbReference>
<gene>
    <name evidence="3" type="ORF">CS022_16965</name>
</gene>
<dbReference type="OrthoDB" id="9800061at2"/>
<comment type="caution">
    <text evidence="3">The sequence shown here is derived from an EMBL/GenBank/DDBJ whole genome shotgun (WGS) entry which is preliminary data.</text>
</comment>
<dbReference type="Gene3D" id="3.60.15.10">
    <property type="entry name" value="Ribonuclease Z/Hydroxyacylglutathione hydrolase-like"/>
    <property type="match status" value="1"/>
</dbReference>
<keyword evidence="4" id="KW-1185">Reference proteome</keyword>
<dbReference type="Proteomes" id="UP000290287">
    <property type="component" value="Unassembled WGS sequence"/>
</dbReference>
<dbReference type="PANTHER" id="PTHR15032:SF4">
    <property type="entry name" value="N-ACYL-PHOSPHATIDYLETHANOLAMINE-HYDROLYZING PHOSPHOLIPASE D"/>
    <property type="match status" value="1"/>
</dbReference>
<dbReference type="GO" id="GO:0005737">
    <property type="term" value="C:cytoplasm"/>
    <property type="evidence" value="ECO:0007669"/>
    <property type="project" value="TreeGrafter"/>
</dbReference>